<evidence type="ECO:0000313" key="1">
    <source>
        <dbReference type="EMBL" id="OMP13012.1"/>
    </source>
</evidence>
<dbReference type="AlphaFoldDB" id="A0A1R3L0Y5"/>
<organism evidence="1 2">
    <name type="scientific">Corchorus olitorius</name>
    <dbReference type="NCBI Taxonomy" id="93759"/>
    <lineage>
        <taxon>Eukaryota</taxon>
        <taxon>Viridiplantae</taxon>
        <taxon>Streptophyta</taxon>
        <taxon>Embryophyta</taxon>
        <taxon>Tracheophyta</taxon>
        <taxon>Spermatophyta</taxon>
        <taxon>Magnoliopsida</taxon>
        <taxon>eudicotyledons</taxon>
        <taxon>Gunneridae</taxon>
        <taxon>Pentapetalae</taxon>
        <taxon>rosids</taxon>
        <taxon>malvids</taxon>
        <taxon>Malvales</taxon>
        <taxon>Malvaceae</taxon>
        <taxon>Grewioideae</taxon>
        <taxon>Apeibeae</taxon>
        <taxon>Corchorus</taxon>
    </lineage>
</organism>
<feature type="non-terminal residue" evidence="1">
    <location>
        <position position="1"/>
    </location>
</feature>
<protein>
    <submittedName>
        <fullName evidence="1">Uncharacterized protein</fullName>
    </submittedName>
</protein>
<keyword evidence="2" id="KW-1185">Reference proteome</keyword>
<proteinExistence type="predicted"/>
<dbReference type="EMBL" id="AWUE01005391">
    <property type="protein sequence ID" value="OMP13012.1"/>
    <property type="molecule type" value="Genomic_DNA"/>
</dbReference>
<gene>
    <name evidence="1" type="ORF">COLO4_02436</name>
</gene>
<dbReference type="Proteomes" id="UP000187203">
    <property type="component" value="Unassembled WGS sequence"/>
</dbReference>
<sequence>LVQRKLLLVAIPLRPPAQRTLNALRRQVGAVKRVLQLIQLAADTVRIVRHVHLPFQVQAEIALIARHACRQLNAGLPVIVLIQIEVEIAEVVLVTARLLPDEQAIGDAQFTDVKGPAVAGGDSRFTVARLNRRALRFLHRAVWRGANNRVFQHHLSDAQLMRQQRPQIDVQTHIIGGHHRLAGAGRGQAHAARQNAGLRPDVPAQVAAHFKLITTALFYLLYHIGTKVVGIDQQHQCRHARYDHH</sequence>
<accession>A0A1R3L0Y5</accession>
<reference evidence="2" key="1">
    <citation type="submission" date="2013-09" db="EMBL/GenBank/DDBJ databases">
        <title>Corchorus olitorius genome sequencing.</title>
        <authorList>
            <person name="Alam M."/>
            <person name="Haque M.S."/>
            <person name="Islam M.S."/>
            <person name="Emdad E.M."/>
            <person name="Islam M.M."/>
            <person name="Ahmed B."/>
            <person name="Halim A."/>
            <person name="Hossen Q.M.M."/>
            <person name="Hossain M.Z."/>
            <person name="Ahmed R."/>
            <person name="Khan M.M."/>
            <person name="Islam R."/>
            <person name="Rashid M.M."/>
            <person name="Khan S.A."/>
            <person name="Rahman M.S."/>
            <person name="Alam M."/>
            <person name="Yahiya A.S."/>
            <person name="Khan M.S."/>
            <person name="Azam M.S."/>
            <person name="Haque T."/>
            <person name="Lashkar M.Z.H."/>
            <person name="Akhand A.I."/>
            <person name="Morshed G."/>
            <person name="Roy S."/>
            <person name="Uddin K.S."/>
            <person name="Rabeya T."/>
            <person name="Hossain A.S."/>
            <person name="Chowdhury A."/>
            <person name="Snigdha A.R."/>
            <person name="Mortoza M.S."/>
            <person name="Matin S.A."/>
            <person name="Hoque S.M.E."/>
            <person name="Islam M.K."/>
            <person name="Roy D.K."/>
            <person name="Haider R."/>
            <person name="Moosa M.M."/>
            <person name="Elias S.M."/>
            <person name="Hasan A.M."/>
            <person name="Jahan S."/>
            <person name="Shafiuddin M."/>
            <person name="Mahmood N."/>
            <person name="Shommy N.S."/>
        </authorList>
    </citation>
    <scope>NUCLEOTIDE SEQUENCE [LARGE SCALE GENOMIC DNA]</scope>
    <source>
        <strain evidence="2">cv. O-4</strain>
    </source>
</reference>
<evidence type="ECO:0000313" key="2">
    <source>
        <dbReference type="Proteomes" id="UP000187203"/>
    </source>
</evidence>
<comment type="caution">
    <text evidence="1">The sequence shown here is derived from an EMBL/GenBank/DDBJ whole genome shotgun (WGS) entry which is preliminary data.</text>
</comment>
<name>A0A1R3L0Y5_9ROSI</name>